<dbReference type="EMBL" id="JBHLVO010000033">
    <property type="protein sequence ID" value="MFC0274315.1"/>
    <property type="molecule type" value="Genomic_DNA"/>
</dbReference>
<gene>
    <name evidence="1" type="ORF">ACFFIX_23490</name>
</gene>
<comment type="caution">
    <text evidence="1">The sequence shown here is derived from an EMBL/GenBank/DDBJ whole genome shotgun (WGS) entry which is preliminary data.</text>
</comment>
<evidence type="ECO:0000313" key="2">
    <source>
        <dbReference type="Proteomes" id="UP001589854"/>
    </source>
</evidence>
<dbReference type="RefSeq" id="WP_378938434.1">
    <property type="nucleotide sequence ID" value="NZ_JBHLVO010000033.1"/>
</dbReference>
<dbReference type="Proteomes" id="UP001589854">
    <property type="component" value="Unassembled WGS sequence"/>
</dbReference>
<evidence type="ECO:0008006" key="3">
    <source>
        <dbReference type="Google" id="ProtNLM"/>
    </source>
</evidence>
<organism evidence="1 2">
    <name type="scientific">Metabacillus herbersteinensis</name>
    <dbReference type="NCBI Taxonomy" id="283816"/>
    <lineage>
        <taxon>Bacteria</taxon>
        <taxon>Bacillati</taxon>
        <taxon>Bacillota</taxon>
        <taxon>Bacilli</taxon>
        <taxon>Bacillales</taxon>
        <taxon>Bacillaceae</taxon>
        <taxon>Metabacillus</taxon>
    </lineage>
</organism>
<reference evidence="1 2" key="1">
    <citation type="submission" date="2024-09" db="EMBL/GenBank/DDBJ databases">
        <authorList>
            <person name="Sun Q."/>
            <person name="Mori K."/>
        </authorList>
    </citation>
    <scope>NUCLEOTIDE SEQUENCE [LARGE SCALE GENOMIC DNA]</scope>
    <source>
        <strain evidence="1 2">CCM 7228</strain>
    </source>
</reference>
<accession>A0ABV6GLC0</accession>
<protein>
    <recommendedName>
        <fullName evidence="3">DUF4176 domain-containing protein</fullName>
    </recommendedName>
</protein>
<keyword evidence="2" id="KW-1185">Reference proteome</keyword>
<evidence type="ECO:0000313" key="1">
    <source>
        <dbReference type="EMBL" id="MFC0274315.1"/>
    </source>
</evidence>
<proteinExistence type="predicted"/>
<name>A0ABV6GLC0_9BACI</name>
<sequence length="233" mass="27633">MKGKKNRPQFKIGDVVVIIMYGTVGTITKLHQIDQHFIYEVNHGDILFFENGLQLYSEYEGKVLETERIDIEFQFNIGDIVNVEGYENDLFKVVGYRTEIWRYLEDGWEDLIYELTRMNDGEWLESSEDELSLVISNQAAESFIQQLSFIYLLVEEKKGIENFLSSPVGLETLEKKIETKKFKKEPTMIDDLLDIYNDYKVLYKMFRDPEYKEMMNLILQSLNRYETKDFDTN</sequence>